<accession>A0A9X0D8Y3</accession>
<feature type="signal peptide" evidence="1">
    <location>
        <begin position="1"/>
        <end position="19"/>
    </location>
</feature>
<dbReference type="OrthoDB" id="5988517at2759"/>
<evidence type="ECO:0000313" key="2">
    <source>
        <dbReference type="EMBL" id="KAJ7391737.1"/>
    </source>
</evidence>
<reference evidence="2" key="1">
    <citation type="submission" date="2023-01" db="EMBL/GenBank/DDBJ databases">
        <title>Genome assembly of the deep-sea coral Lophelia pertusa.</title>
        <authorList>
            <person name="Herrera S."/>
            <person name="Cordes E."/>
        </authorList>
    </citation>
    <scope>NUCLEOTIDE SEQUENCE</scope>
    <source>
        <strain evidence="2">USNM1676648</strain>
        <tissue evidence="2">Polyp</tissue>
    </source>
</reference>
<name>A0A9X0D8Y3_9CNID</name>
<proteinExistence type="predicted"/>
<keyword evidence="3" id="KW-1185">Reference proteome</keyword>
<dbReference type="Proteomes" id="UP001163046">
    <property type="component" value="Unassembled WGS sequence"/>
</dbReference>
<evidence type="ECO:0000256" key="1">
    <source>
        <dbReference type="SAM" id="SignalP"/>
    </source>
</evidence>
<dbReference type="AlphaFoldDB" id="A0A9X0D8Y3"/>
<dbReference type="EMBL" id="MU825404">
    <property type="protein sequence ID" value="KAJ7391737.1"/>
    <property type="molecule type" value="Genomic_DNA"/>
</dbReference>
<feature type="chain" id="PRO_5040886005" evidence="1">
    <location>
        <begin position="20"/>
        <end position="157"/>
    </location>
</feature>
<protein>
    <submittedName>
        <fullName evidence="2">Uncharacterized protein</fullName>
    </submittedName>
</protein>
<sequence length="157" mass="17571">MKVISVVSVLLLTAFAVYGNPLGPVKDSSDLDDTELVRQNREAPENYEPVECYSFGKPLKKLKIFGKKPFKKTKASGNPLVQCITAAKDNDYAAIGIQKIKNKIICRGGNVNEVQLKPGGVLEKYKLDQKKCEKRCRIKKNNINLPQKIKPREQPTV</sequence>
<organism evidence="2 3">
    <name type="scientific">Desmophyllum pertusum</name>
    <dbReference type="NCBI Taxonomy" id="174260"/>
    <lineage>
        <taxon>Eukaryota</taxon>
        <taxon>Metazoa</taxon>
        <taxon>Cnidaria</taxon>
        <taxon>Anthozoa</taxon>
        <taxon>Hexacorallia</taxon>
        <taxon>Scleractinia</taxon>
        <taxon>Caryophylliina</taxon>
        <taxon>Caryophylliidae</taxon>
        <taxon>Desmophyllum</taxon>
    </lineage>
</organism>
<comment type="caution">
    <text evidence="2">The sequence shown here is derived from an EMBL/GenBank/DDBJ whole genome shotgun (WGS) entry which is preliminary data.</text>
</comment>
<keyword evidence="1" id="KW-0732">Signal</keyword>
<gene>
    <name evidence="2" type="ORF">OS493_016023</name>
</gene>
<evidence type="ECO:0000313" key="3">
    <source>
        <dbReference type="Proteomes" id="UP001163046"/>
    </source>
</evidence>